<reference evidence="2" key="1">
    <citation type="journal article" date="2019" name="Int. J. Syst. Evol. Microbiol.">
        <title>The Global Catalogue of Microorganisms (GCM) 10K type strain sequencing project: providing services to taxonomists for standard genome sequencing and annotation.</title>
        <authorList>
            <consortium name="The Broad Institute Genomics Platform"/>
            <consortium name="The Broad Institute Genome Sequencing Center for Infectious Disease"/>
            <person name="Wu L."/>
            <person name="Ma J."/>
        </authorList>
    </citation>
    <scope>NUCLEOTIDE SEQUENCE [LARGE SCALE GENOMIC DNA]</scope>
    <source>
        <strain evidence="2">JCM 17809</strain>
    </source>
</reference>
<gene>
    <name evidence="1" type="ORF">GCM10023168_30720</name>
</gene>
<name>A0ABP8KN35_9MICO</name>
<proteinExistence type="predicted"/>
<dbReference type="RefSeq" id="WP_345207566.1">
    <property type="nucleotide sequence ID" value="NZ_BAABGM010000020.1"/>
</dbReference>
<keyword evidence="2" id="KW-1185">Reference proteome</keyword>
<accession>A0ABP8KN35</accession>
<dbReference type="Proteomes" id="UP001500945">
    <property type="component" value="Unassembled WGS sequence"/>
</dbReference>
<evidence type="ECO:0000313" key="1">
    <source>
        <dbReference type="EMBL" id="GAA4410727.1"/>
    </source>
</evidence>
<evidence type="ECO:0000313" key="2">
    <source>
        <dbReference type="Proteomes" id="UP001500945"/>
    </source>
</evidence>
<comment type="caution">
    <text evidence="1">The sequence shown here is derived from an EMBL/GenBank/DDBJ whole genome shotgun (WGS) entry which is preliminary data.</text>
</comment>
<dbReference type="EMBL" id="BAABGM010000020">
    <property type="protein sequence ID" value="GAA4410727.1"/>
    <property type="molecule type" value="Genomic_DNA"/>
</dbReference>
<organism evidence="1 2">
    <name type="scientific">Fodinibacter luteus</name>
    <dbReference type="NCBI Taxonomy" id="552064"/>
    <lineage>
        <taxon>Bacteria</taxon>
        <taxon>Bacillati</taxon>
        <taxon>Actinomycetota</taxon>
        <taxon>Actinomycetes</taxon>
        <taxon>Micrococcales</taxon>
        <taxon>Intrasporangiaceae</taxon>
        <taxon>Fodinibacter (ex Wang et al. 2009)</taxon>
    </lineage>
</organism>
<sequence>MRQRFTSPEHFADTFLTHYGPTHVAASRLTDDGRRRLREDMVALAADTNRERDGSFDSDWEYLVVTATRR</sequence>
<protein>
    <submittedName>
        <fullName evidence="1">Uncharacterized protein</fullName>
    </submittedName>
</protein>